<dbReference type="EMBL" id="CAADRP010000347">
    <property type="protein sequence ID" value="VFU27303.1"/>
    <property type="molecule type" value="Genomic_DNA"/>
</dbReference>
<proteinExistence type="predicted"/>
<accession>A0A6N2KFS6</accession>
<organism evidence="1">
    <name type="scientific">Salix viminalis</name>
    <name type="common">Common osier</name>
    <name type="synonym">Basket willow</name>
    <dbReference type="NCBI Taxonomy" id="40686"/>
    <lineage>
        <taxon>Eukaryota</taxon>
        <taxon>Viridiplantae</taxon>
        <taxon>Streptophyta</taxon>
        <taxon>Embryophyta</taxon>
        <taxon>Tracheophyta</taxon>
        <taxon>Spermatophyta</taxon>
        <taxon>Magnoliopsida</taxon>
        <taxon>eudicotyledons</taxon>
        <taxon>Gunneridae</taxon>
        <taxon>Pentapetalae</taxon>
        <taxon>rosids</taxon>
        <taxon>fabids</taxon>
        <taxon>Malpighiales</taxon>
        <taxon>Salicaceae</taxon>
        <taxon>Saliceae</taxon>
        <taxon>Salix</taxon>
    </lineage>
</organism>
<reference evidence="1" key="1">
    <citation type="submission" date="2019-03" db="EMBL/GenBank/DDBJ databases">
        <authorList>
            <person name="Mank J."/>
            <person name="Almeida P."/>
        </authorList>
    </citation>
    <scope>NUCLEOTIDE SEQUENCE</scope>
    <source>
        <strain evidence="1">78183</strain>
    </source>
</reference>
<dbReference type="PROSITE" id="PS51257">
    <property type="entry name" value="PROKAR_LIPOPROTEIN"/>
    <property type="match status" value="1"/>
</dbReference>
<gene>
    <name evidence="1" type="ORF">SVIM_LOCUS80579</name>
</gene>
<sequence length="162" mass="17868">MKQVGIGDGGITAPQALGSGCPQRKGNLKLDSLPIHLGILPVKLLWERSNANILEELWNSIAIGPCNLFLDKYKYLNCEEAPILGAKGPERLFPDRSKNSREDIFPIHPGICPCKLLFENILPVKLLLDRSNSCSELMLPNEEGMLPLKPLSDIIRTCNPGK</sequence>
<evidence type="ECO:0000313" key="1">
    <source>
        <dbReference type="EMBL" id="VFU27303.1"/>
    </source>
</evidence>
<protein>
    <submittedName>
        <fullName evidence="1">Uncharacterized protein</fullName>
    </submittedName>
</protein>
<dbReference type="AlphaFoldDB" id="A0A6N2KFS6"/>
<name>A0A6N2KFS6_SALVM</name>